<keyword evidence="2" id="KW-1185">Reference proteome</keyword>
<dbReference type="RefSeq" id="WP_284350058.1">
    <property type="nucleotide sequence ID" value="NZ_BRXS01000003.1"/>
</dbReference>
<protein>
    <submittedName>
        <fullName evidence="1">Uncharacterized protein</fullName>
    </submittedName>
</protein>
<dbReference type="AlphaFoldDB" id="A0AA37VAM6"/>
<dbReference type="EMBL" id="BRXS01000003">
    <property type="protein sequence ID" value="GLC25603.1"/>
    <property type="molecule type" value="Genomic_DNA"/>
</dbReference>
<comment type="caution">
    <text evidence="1">The sequence shown here is derived from an EMBL/GenBank/DDBJ whole genome shotgun (WGS) entry which is preliminary data.</text>
</comment>
<dbReference type="InterPro" id="IPR054221">
    <property type="entry name" value="DUF6941"/>
</dbReference>
<gene>
    <name evidence="1" type="ORF">rosag_21160</name>
</gene>
<reference evidence="1" key="1">
    <citation type="submission" date="2022-08" db="EMBL/GenBank/DDBJ databases">
        <title>Draft genome sequencing of Roseisolibacter agri AW1220.</title>
        <authorList>
            <person name="Tobiishi Y."/>
            <person name="Tonouchi A."/>
        </authorList>
    </citation>
    <scope>NUCLEOTIDE SEQUENCE</scope>
    <source>
        <strain evidence="1">AW1220</strain>
    </source>
</reference>
<organism evidence="1 2">
    <name type="scientific">Roseisolibacter agri</name>
    <dbReference type="NCBI Taxonomy" id="2014610"/>
    <lineage>
        <taxon>Bacteria</taxon>
        <taxon>Pseudomonadati</taxon>
        <taxon>Gemmatimonadota</taxon>
        <taxon>Gemmatimonadia</taxon>
        <taxon>Gemmatimonadales</taxon>
        <taxon>Gemmatimonadaceae</taxon>
        <taxon>Roseisolibacter</taxon>
    </lineage>
</organism>
<name>A0AA37VAM6_9BACT</name>
<dbReference type="Pfam" id="PF22091">
    <property type="entry name" value="DUF6941"/>
    <property type="match status" value="1"/>
</dbReference>
<dbReference type="Proteomes" id="UP001161325">
    <property type="component" value="Unassembled WGS sequence"/>
</dbReference>
<accession>A0AA37VAM6</accession>
<evidence type="ECO:0000313" key="1">
    <source>
        <dbReference type="EMBL" id="GLC25603.1"/>
    </source>
</evidence>
<proteinExistence type="predicted"/>
<sequence>MHVQYVAVCDHVLVGADGKPSLIGVFSDIQAMQVPVTLPRVAFAARILLTTEETGKTYKVDLVITDPKGNEIARPSGEIGVPPAPAGVDSLAIDLPMLLDMFGLPEFGRYTFMLEIDGEPKAGVQIAVRQGTGQLA</sequence>
<evidence type="ECO:0000313" key="2">
    <source>
        <dbReference type="Proteomes" id="UP001161325"/>
    </source>
</evidence>